<sequence length="506" mass="56860">MDQKIIDYIRDELDESLDREYGALVNTRLANNCADNANMNAGNRSSKKSAQHYRYAPTRMIVHPMQQQSSDQPYFREPIVSHQQFHRQQQYQQFSDDTTSSTASVSAEQIHPRFPPATLPKPSYEKHQSSPSPPALPKKPPPFMSKSESEEIRRIAQFNEGFVASQQQLQQRASTSRDVDGRRSAFKGLTPNPPNTQKMPDSSSGNAEIERNEAKNADKNDNIVCAAPVGQRSRRFATKSTESSSGRRRYPRADDASNLRVQRIDNKSSEDEDSTSVSMSGSLGSAVHDYENSTTLERSNSDLAMLSRMVSANEQRAANQRNQVLTTSSDVNAATTTTTSTSNHSNTVQYNRQSSRRSSTPPNAYMKRAYRRYSNDSQFLNYGFVESDDEILTSRKHSNTLPSAHLSALTHHLSDSPNNDNNGRFDAEFLPPIVASIDSSRESIIARNNSPRRTSSRAKKMYGKRGFDVVIRTQSESDISDKSRHNTKKPSVIHERPVDAFYVTEF</sequence>
<feature type="compositionally biased region" description="Basic and acidic residues" evidence="1">
    <location>
        <begin position="251"/>
        <end position="269"/>
    </location>
</feature>
<evidence type="ECO:0000313" key="4">
    <source>
        <dbReference type="WBParaSite" id="ASIM_0001704801-mRNA-1"/>
    </source>
</evidence>
<feature type="compositionally biased region" description="Low complexity" evidence="1">
    <location>
        <begin position="83"/>
        <end position="109"/>
    </location>
</feature>
<keyword evidence="3" id="KW-1185">Reference proteome</keyword>
<gene>
    <name evidence="2" type="ORF">ASIM_LOCUS16455</name>
</gene>
<dbReference type="Proteomes" id="UP000267096">
    <property type="component" value="Unassembled WGS sequence"/>
</dbReference>
<protein>
    <submittedName>
        <fullName evidence="4">SH2 domain-containing protein</fullName>
    </submittedName>
</protein>
<feature type="compositionally biased region" description="Pro residues" evidence="1">
    <location>
        <begin position="131"/>
        <end position="143"/>
    </location>
</feature>
<feature type="compositionally biased region" description="Polar residues" evidence="1">
    <location>
        <begin position="349"/>
        <end position="362"/>
    </location>
</feature>
<feature type="region of interest" description="Disordered" evidence="1">
    <location>
        <begin position="313"/>
        <end position="364"/>
    </location>
</feature>
<reference evidence="4" key="1">
    <citation type="submission" date="2017-02" db="UniProtKB">
        <authorList>
            <consortium name="WormBaseParasite"/>
        </authorList>
    </citation>
    <scope>IDENTIFICATION</scope>
</reference>
<feature type="compositionally biased region" description="Basic and acidic residues" evidence="1">
    <location>
        <begin position="208"/>
        <end position="221"/>
    </location>
</feature>
<feature type="compositionally biased region" description="Polar residues" evidence="1">
    <location>
        <begin position="164"/>
        <end position="174"/>
    </location>
</feature>
<proteinExistence type="predicted"/>
<accession>A0A0M3K7V7</accession>
<organism evidence="4">
    <name type="scientific">Anisakis simplex</name>
    <name type="common">Herring worm</name>
    <dbReference type="NCBI Taxonomy" id="6269"/>
    <lineage>
        <taxon>Eukaryota</taxon>
        <taxon>Metazoa</taxon>
        <taxon>Ecdysozoa</taxon>
        <taxon>Nematoda</taxon>
        <taxon>Chromadorea</taxon>
        <taxon>Rhabditida</taxon>
        <taxon>Spirurina</taxon>
        <taxon>Ascaridomorpha</taxon>
        <taxon>Ascaridoidea</taxon>
        <taxon>Anisakidae</taxon>
        <taxon>Anisakis</taxon>
        <taxon>Anisakis simplex complex</taxon>
    </lineage>
</organism>
<reference evidence="2 3" key="2">
    <citation type="submission" date="2018-11" db="EMBL/GenBank/DDBJ databases">
        <authorList>
            <consortium name="Pathogen Informatics"/>
        </authorList>
    </citation>
    <scope>NUCLEOTIDE SEQUENCE [LARGE SCALE GENOMIC DNA]</scope>
</reference>
<feature type="region of interest" description="Disordered" evidence="1">
    <location>
        <begin position="83"/>
        <end position="149"/>
    </location>
</feature>
<dbReference type="OrthoDB" id="5870586at2759"/>
<feature type="compositionally biased region" description="Polar residues" evidence="1">
    <location>
        <begin position="195"/>
        <end position="206"/>
    </location>
</feature>
<evidence type="ECO:0000256" key="1">
    <source>
        <dbReference type="SAM" id="MobiDB-lite"/>
    </source>
</evidence>
<dbReference type="AlphaFoldDB" id="A0A0M3K7V7"/>
<feature type="region of interest" description="Disordered" evidence="1">
    <location>
        <begin position="164"/>
        <end position="301"/>
    </location>
</feature>
<dbReference type="EMBL" id="UYRR01033107">
    <property type="protein sequence ID" value="VDK57826.1"/>
    <property type="molecule type" value="Genomic_DNA"/>
</dbReference>
<feature type="compositionally biased region" description="Low complexity" evidence="1">
    <location>
        <begin position="326"/>
        <end position="348"/>
    </location>
</feature>
<feature type="compositionally biased region" description="Low complexity" evidence="1">
    <location>
        <begin position="275"/>
        <end position="285"/>
    </location>
</feature>
<evidence type="ECO:0000313" key="3">
    <source>
        <dbReference type="Proteomes" id="UP000267096"/>
    </source>
</evidence>
<feature type="compositionally biased region" description="Polar residues" evidence="1">
    <location>
        <begin position="292"/>
        <end position="301"/>
    </location>
</feature>
<dbReference type="WBParaSite" id="ASIM_0001704801-mRNA-1">
    <property type="protein sequence ID" value="ASIM_0001704801-mRNA-1"/>
    <property type="gene ID" value="ASIM_0001704801"/>
</dbReference>
<evidence type="ECO:0000313" key="2">
    <source>
        <dbReference type="EMBL" id="VDK57826.1"/>
    </source>
</evidence>
<feature type="compositionally biased region" description="Polar residues" evidence="1">
    <location>
        <begin position="313"/>
        <end position="325"/>
    </location>
</feature>
<name>A0A0M3K7V7_ANISI</name>